<sequence>MGRKEAEDLNLAIVKASKSYELWDKKNGLPFYITSILYVLYIHKTMTQREIIKSTNIPKQSISKGMHKLLDQQYLEIRHDDTDNRVRHCYLTPAGRNYARKKILPLIEIELEVADRMGVDKMNQLSDLMTEWSEMFNQIVREKQGKFEEN</sequence>
<dbReference type="GO" id="GO:0003700">
    <property type="term" value="F:DNA-binding transcription factor activity"/>
    <property type="evidence" value="ECO:0007669"/>
    <property type="project" value="InterPro"/>
</dbReference>
<comment type="caution">
    <text evidence="2">The sequence shown here is derived from an EMBL/GenBank/DDBJ whole genome shotgun (WGS) entry which is preliminary data.</text>
</comment>
<evidence type="ECO:0000259" key="1">
    <source>
        <dbReference type="SMART" id="SM00347"/>
    </source>
</evidence>
<gene>
    <name evidence="2" type="primary">marR_4</name>
    <name evidence="2" type="ORF">LCB40_16610</name>
</gene>
<dbReference type="EMBL" id="BMAY01000024">
    <property type="protein sequence ID" value="GFZ27781.1"/>
    <property type="molecule type" value="Genomic_DNA"/>
</dbReference>
<keyword evidence="3" id="KW-1185">Reference proteome</keyword>
<dbReference type="InterPro" id="IPR036388">
    <property type="entry name" value="WH-like_DNA-bd_sf"/>
</dbReference>
<dbReference type="Proteomes" id="UP000677218">
    <property type="component" value="Unassembled WGS sequence"/>
</dbReference>
<dbReference type="InterPro" id="IPR036390">
    <property type="entry name" value="WH_DNA-bd_sf"/>
</dbReference>
<evidence type="ECO:0000313" key="3">
    <source>
        <dbReference type="Proteomes" id="UP000677218"/>
    </source>
</evidence>
<dbReference type="Gene3D" id="1.10.10.10">
    <property type="entry name" value="Winged helix-like DNA-binding domain superfamily/Winged helix DNA-binding domain"/>
    <property type="match status" value="1"/>
</dbReference>
<feature type="domain" description="HTH marR-type" evidence="1">
    <location>
        <begin position="22"/>
        <end position="122"/>
    </location>
</feature>
<dbReference type="SMART" id="SM00347">
    <property type="entry name" value="HTH_MARR"/>
    <property type="match status" value="1"/>
</dbReference>
<organism evidence="2 3">
    <name type="scientific">Lactobacillus corticis</name>
    <dbReference type="NCBI Taxonomy" id="2201249"/>
    <lineage>
        <taxon>Bacteria</taxon>
        <taxon>Bacillati</taxon>
        <taxon>Bacillota</taxon>
        <taxon>Bacilli</taxon>
        <taxon>Lactobacillales</taxon>
        <taxon>Lactobacillaceae</taxon>
        <taxon>Lactobacillus</taxon>
    </lineage>
</organism>
<name>A0A916VI47_9LACO</name>
<proteinExistence type="predicted"/>
<dbReference type="InterPro" id="IPR000835">
    <property type="entry name" value="HTH_MarR-typ"/>
</dbReference>
<evidence type="ECO:0000313" key="2">
    <source>
        <dbReference type="EMBL" id="GFZ27781.1"/>
    </source>
</evidence>
<dbReference type="SUPFAM" id="SSF46785">
    <property type="entry name" value="Winged helix' DNA-binding domain"/>
    <property type="match status" value="1"/>
</dbReference>
<accession>A0A916VI47</accession>
<dbReference type="Pfam" id="PF12802">
    <property type="entry name" value="MarR_2"/>
    <property type="match status" value="1"/>
</dbReference>
<dbReference type="RefSeq" id="WP_212781462.1">
    <property type="nucleotide sequence ID" value="NZ_BMAY01000024.1"/>
</dbReference>
<protein>
    <submittedName>
        <fullName evidence="2">MarR family transcriptional regulator</fullName>
    </submittedName>
</protein>
<reference evidence="2" key="1">
    <citation type="submission" date="2020-08" db="EMBL/GenBank/DDBJ databases">
        <title>Taxonomic study for Lactobacillus species isolated from hardwood bark.</title>
        <authorList>
            <person name="Tohno M."/>
            <person name="Tanizawa Y."/>
        </authorList>
    </citation>
    <scope>NUCLEOTIDE SEQUENCE</scope>
    <source>
        <strain evidence="2">B40</strain>
    </source>
</reference>
<dbReference type="AlphaFoldDB" id="A0A916VI47"/>